<organism evidence="3 4">
    <name type="scientific">Electrophorus electricus</name>
    <name type="common">Electric eel</name>
    <name type="synonym">Gymnotus electricus</name>
    <dbReference type="NCBI Taxonomy" id="8005"/>
    <lineage>
        <taxon>Eukaryota</taxon>
        <taxon>Metazoa</taxon>
        <taxon>Chordata</taxon>
        <taxon>Craniata</taxon>
        <taxon>Vertebrata</taxon>
        <taxon>Euteleostomi</taxon>
        <taxon>Actinopterygii</taxon>
        <taxon>Neopterygii</taxon>
        <taxon>Teleostei</taxon>
        <taxon>Ostariophysi</taxon>
        <taxon>Gymnotiformes</taxon>
        <taxon>Gymnotoidei</taxon>
        <taxon>Gymnotidae</taxon>
        <taxon>Electrophorus</taxon>
    </lineage>
</organism>
<reference evidence="3" key="3">
    <citation type="submission" date="2020-05" db="EMBL/GenBank/DDBJ databases">
        <title>Electrophorus electricus (electric eel) genome, fEleEle1, primary haplotype.</title>
        <authorList>
            <person name="Myers G."/>
            <person name="Meyer A."/>
            <person name="Fedrigo O."/>
            <person name="Formenti G."/>
            <person name="Rhie A."/>
            <person name="Tracey A."/>
            <person name="Sims Y."/>
            <person name="Jarvis E.D."/>
        </authorList>
    </citation>
    <scope>NUCLEOTIDE SEQUENCE [LARGE SCALE GENOMIC DNA]</scope>
</reference>
<reference evidence="3" key="4">
    <citation type="submission" date="2025-08" db="UniProtKB">
        <authorList>
            <consortium name="Ensembl"/>
        </authorList>
    </citation>
    <scope>IDENTIFICATION</scope>
</reference>
<dbReference type="InterPro" id="IPR013128">
    <property type="entry name" value="Peptidase_C1A"/>
</dbReference>
<dbReference type="Ensembl" id="ENSEEET00000030207.2">
    <property type="protein sequence ID" value="ENSEEEP00000029857.2"/>
    <property type="gene ID" value="ENSEEEG00000014217.2"/>
</dbReference>
<dbReference type="GeneTree" id="ENSGT00940000168558"/>
<dbReference type="GO" id="GO:0006508">
    <property type="term" value="P:proteolysis"/>
    <property type="evidence" value="ECO:0007669"/>
    <property type="project" value="InterPro"/>
</dbReference>
<evidence type="ECO:0000259" key="2">
    <source>
        <dbReference type="SMART" id="SM00645"/>
    </source>
</evidence>
<comment type="similarity">
    <text evidence="1">Belongs to the peptidase C1 family.</text>
</comment>
<reference evidence="3" key="5">
    <citation type="submission" date="2025-09" db="UniProtKB">
        <authorList>
            <consortium name="Ensembl"/>
        </authorList>
    </citation>
    <scope>IDENTIFICATION</scope>
</reference>
<reference evidence="4" key="2">
    <citation type="journal article" date="2017" name="Sci. Adv.">
        <title>A tail of two voltages: Proteomic comparison of the three electric organs of the electric eel.</title>
        <authorList>
            <person name="Traeger L.L."/>
            <person name="Sabat G."/>
            <person name="Barrett-Wilt G.A."/>
            <person name="Wells G.B."/>
            <person name="Sussman M.R."/>
        </authorList>
    </citation>
    <scope>NUCLEOTIDE SEQUENCE [LARGE SCALE GENOMIC DNA]</scope>
</reference>
<dbReference type="InterPro" id="IPR039417">
    <property type="entry name" value="Peptidase_C1A_papain-like"/>
</dbReference>
<dbReference type="InterPro" id="IPR025661">
    <property type="entry name" value="Pept_asp_AS"/>
</dbReference>
<evidence type="ECO:0000313" key="4">
    <source>
        <dbReference type="Proteomes" id="UP000314983"/>
    </source>
</evidence>
<feature type="domain" description="Peptidase C1A papain C-terminal" evidence="2">
    <location>
        <begin position="1"/>
        <end position="145"/>
    </location>
</feature>
<dbReference type="CDD" id="cd02248">
    <property type="entry name" value="Peptidase_C1A"/>
    <property type="match status" value="1"/>
</dbReference>
<dbReference type="Proteomes" id="UP000314983">
    <property type="component" value="Chromosome 6"/>
</dbReference>
<evidence type="ECO:0000256" key="1">
    <source>
        <dbReference type="ARBA" id="ARBA00008455"/>
    </source>
</evidence>
<dbReference type="OMA" id="FQYMIER"/>
<gene>
    <name evidence="3" type="primary">LOC113585755</name>
</gene>
<dbReference type="InterPro" id="IPR000668">
    <property type="entry name" value="Peptidase_C1A_C"/>
</dbReference>
<reference evidence="4" key="1">
    <citation type="journal article" date="2014" name="Science">
        <title>Nonhuman genetics. Genomic basis for the convergent evolution of electric organs.</title>
        <authorList>
            <person name="Gallant J.R."/>
            <person name="Traeger L.L."/>
            <person name="Volkening J.D."/>
            <person name="Moffett H."/>
            <person name="Chen P.H."/>
            <person name="Novina C.D."/>
            <person name="Phillips G.N.Jr."/>
            <person name="Anand R."/>
            <person name="Wells G.B."/>
            <person name="Pinch M."/>
            <person name="Guth R."/>
            <person name="Unguez G.A."/>
            <person name="Albert J.S."/>
            <person name="Zakon H.H."/>
            <person name="Samanta M.P."/>
            <person name="Sussman M.R."/>
        </authorList>
    </citation>
    <scope>NUCLEOTIDE SEQUENCE [LARGE SCALE GENOMIC DNA]</scope>
</reference>
<protein>
    <recommendedName>
        <fullName evidence="2">Peptidase C1A papain C-terminal domain-containing protein</fullName>
    </recommendedName>
</protein>
<dbReference type="AlphaFoldDB" id="A0A4W4FZS9"/>
<dbReference type="GO" id="GO:0008234">
    <property type="term" value="F:cysteine-type peptidase activity"/>
    <property type="evidence" value="ECO:0007669"/>
    <property type="project" value="InterPro"/>
</dbReference>
<keyword evidence="4" id="KW-1185">Reference proteome</keyword>
<dbReference type="PROSITE" id="PS00640">
    <property type="entry name" value="THIOL_PROTEASE_ASN"/>
    <property type="match status" value="1"/>
</dbReference>
<dbReference type="Pfam" id="PF00112">
    <property type="entry name" value="Peptidase_C1"/>
    <property type="match status" value="1"/>
</dbReference>
<dbReference type="InterPro" id="IPR038765">
    <property type="entry name" value="Papain-like_cys_pep_sf"/>
</dbReference>
<dbReference type="SUPFAM" id="SSF54001">
    <property type="entry name" value="Cysteine proteinases"/>
    <property type="match status" value="1"/>
</dbReference>
<proteinExistence type="inferred from homology"/>
<accession>A0A4W4FZS9</accession>
<dbReference type="STRING" id="8005.ENSEEEP00000029857"/>
<dbReference type="PANTHER" id="PTHR12411">
    <property type="entry name" value="CYSTEINE PROTEASE FAMILY C1-RELATED"/>
    <property type="match status" value="1"/>
</dbReference>
<sequence length="146" mass="16206">MGNAYNYVQSRGINSEANYPYRANQDCLHDPDENVIMIQGHGRLPSGDEEVLKKALASFGPITVTIDASNISFMFYKTGIYDDPQCGMSKVTLDVLLVGYGSENGVDYWIIKNSWGTGWGEKGYMRLLRNGSNFCGIANYALFPLL</sequence>
<name>A0A4W4FZS9_ELEEL</name>
<evidence type="ECO:0000313" key="3">
    <source>
        <dbReference type="Ensembl" id="ENSEEEP00000029857.2"/>
    </source>
</evidence>
<dbReference type="SMART" id="SM00645">
    <property type="entry name" value="Pept_C1"/>
    <property type="match status" value="1"/>
</dbReference>
<dbReference type="Gene3D" id="3.90.70.10">
    <property type="entry name" value="Cysteine proteinases"/>
    <property type="match status" value="1"/>
</dbReference>